<evidence type="ECO:0000256" key="1">
    <source>
        <dbReference type="ARBA" id="ARBA00004519"/>
    </source>
</evidence>
<protein>
    <recommendedName>
        <fullName evidence="4">Murein hydrolase activator NlpD</fullName>
    </recommendedName>
</protein>
<dbReference type="RefSeq" id="WP_207542309.1">
    <property type="nucleotide sequence ID" value="NZ_JAFNAA010000013.1"/>
</dbReference>
<comment type="subcellular location">
    <subcellularLocation>
        <location evidence="1">Cell inner membrane</location>
        <topology evidence="1">Lipid-anchor</topology>
    </subcellularLocation>
</comment>
<dbReference type="InterPro" id="IPR018392">
    <property type="entry name" value="LysM"/>
</dbReference>
<feature type="domain" description="LysM" evidence="6">
    <location>
        <begin position="67"/>
        <end position="111"/>
    </location>
</feature>
<evidence type="ECO:0000313" key="8">
    <source>
        <dbReference type="Proteomes" id="UP000664658"/>
    </source>
</evidence>
<gene>
    <name evidence="7" type="primary">nlpD</name>
    <name evidence="7" type="ORF">J2R62_12295</name>
</gene>
<evidence type="ECO:0000256" key="5">
    <source>
        <dbReference type="SAM" id="MobiDB-lite"/>
    </source>
</evidence>
<evidence type="ECO:0000256" key="4">
    <source>
        <dbReference type="ARBA" id="ARBA00040670"/>
    </source>
</evidence>
<dbReference type="SUPFAM" id="SSF51261">
    <property type="entry name" value="Duplicated hybrid motif"/>
    <property type="match status" value="1"/>
</dbReference>
<name>A0A8I1W7H2_PLESH</name>
<organism evidence="7 8">
    <name type="scientific">Plesiomonas shigelloides</name>
    <name type="common">Aeromonas shigelloides</name>
    <dbReference type="NCBI Taxonomy" id="703"/>
    <lineage>
        <taxon>Bacteria</taxon>
        <taxon>Pseudomonadati</taxon>
        <taxon>Pseudomonadota</taxon>
        <taxon>Gammaproteobacteria</taxon>
        <taxon>Enterobacterales</taxon>
        <taxon>Enterobacteriaceae</taxon>
        <taxon>Plesiomonas</taxon>
    </lineage>
</organism>
<comment type="caution">
    <text evidence="7">The sequence shown here is derived from an EMBL/GenBank/DDBJ whole genome shotgun (WGS) entry which is preliminary data.</text>
</comment>
<dbReference type="AlphaFoldDB" id="A0A8I1W7H2"/>
<dbReference type="Pfam" id="PF01551">
    <property type="entry name" value="Peptidase_M23"/>
    <property type="match status" value="1"/>
</dbReference>
<comment type="function">
    <text evidence="2">Activator of the cell wall hydrolase AmiC. Required for septal murein cleavage and daughter cell separation during cell division.</text>
</comment>
<dbReference type="Gene3D" id="2.70.70.10">
    <property type="entry name" value="Glucose Permease (Domain IIA)"/>
    <property type="match status" value="1"/>
</dbReference>
<dbReference type="CDD" id="cd12797">
    <property type="entry name" value="M23_peptidase"/>
    <property type="match status" value="1"/>
</dbReference>
<dbReference type="GO" id="GO:0009279">
    <property type="term" value="C:cell outer membrane"/>
    <property type="evidence" value="ECO:0007669"/>
    <property type="project" value="TreeGrafter"/>
</dbReference>
<dbReference type="CDD" id="cd00118">
    <property type="entry name" value="LysM"/>
    <property type="match status" value="1"/>
</dbReference>
<dbReference type="GO" id="GO:0032153">
    <property type="term" value="C:cell division site"/>
    <property type="evidence" value="ECO:0007669"/>
    <property type="project" value="TreeGrafter"/>
</dbReference>
<dbReference type="PANTHER" id="PTHR21666">
    <property type="entry name" value="PEPTIDASE-RELATED"/>
    <property type="match status" value="1"/>
</dbReference>
<dbReference type="EMBL" id="JAFNAA010000013">
    <property type="protein sequence ID" value="MBO1108983.1"/>
    <property type="molecule type" value="Genomic_DNA"/>
</dbReference>
<dbReference type="Gene3D" id="3.10.350.10">
    <property type="entry name" value="LysM domain"/>
    <property type="match status" value="1"/>
</dbReference>
<dbReference type="SMART" id="SM00257">
    <property type="entry name" value="LysM"/>
    <property type="match status" value="1"/>
</dbReference>
<feature type="compositionally biased region" description="Polar residues" evidence="5">
    <location>
        <begin position="32"/>
        <end position="52"/>
    </location>
</feature>
<sequence length="311" mass="32930">MISGSLNKTLSKAGICSCLLLALGGCTTSETGPAPVSSATSDDGNYSSSHSGTPDYRRIQKGSYTGTTYQVKDGETLFYIAYISGRDFRELASANNIAPPYTIYPGQVIRLSEGGSGSYATPPTSIVSSQSPIEPVAVKNYSGSEGKQNVNRKQGELQITETVVSRKPQTPPPASATNSVSSSVGNAAVSSWRWPVQGTVIDSYSSAEGGNKGIDIAGRRGQPIYATAPGKVVYAGNALRGYGNLIIIKHNDDYLSAYAHNDTLLVKERQEVKAGEQIATMGSSGTSSVRLHFEIRYKGKSVNPLGYLPKR</sequence>
<proteinExistence type="inferred from homology"/>
<dbReference type="InterPro" id="IPR036779">
    <property type="entry name" value="LysM_dom_sf"/>
</dbReference>
<keyword evidence="7" id="KW-0378">Hydrolase</keyword>
<dbReference type="NCBIfam" id="NF008123">
    <property type="entry name" value="PRK10871.1"/>
    <property type="match status" value="1"/>
</dbReference>
<dbReference type="PANTHER" id="PTHR21666:SF263">
    <property type="entry name" value="MUREIN HYDROLASE ACTIVATOR NLPD"/>
    <property type="match status" value="1"/>
</dbReference>
<dbReference type="Pfam" id="PF01476">
    <property type="entry name" value="LysM"/>
    <property type="match status" value="1"/>
</dbReference>
<feature type="region of interest" description="Disordered" evidence="5">
    <location>
        <begin position="163"/>
        <end position="182"/>
    </location>
</feature>
<dbReference type="PROSITE" id="PS51782">
    <property type="entry name" value="LYSM"/>
    <property type="match status" value="1"/>
</dbReference>
<evidence type="ECO:0000259" key="6">
    <source>
        <dbReference type="PROSITE" id="PS51782"/>
    </source>
</evidence>
<dbReference type="GO" id="GO:0005886">
    <property type="term" value="C:plasma membrane"/>
    <property type="evidence" value="ECO:0007669"/>
    <property type="project" value="UniProtKB-SubCell"/>
</dbReference>
<comment type="similarity">
    <text evidence="3">Belongs to the E.coli NlpD/Haemophilus LppB family.</text>
</comment>
<dbReference type="InterPro" id="IPR016047">
    <property type="entry name" value="M23ase_b-sheet_dom"/>
</dbReference>
<dbReference type="InterPro" id="IPR050570">
    <property type="entry name" value="Cell_wall_metabolism_enzyme"/>
</dbReference>
<dbReference type="Proteomes" id="UP000664658">
    <property type="component" value="Unassembled WGS sequence"/>
</dbReference>
<evidence type="ECO:0000256" key="2">
    <source>
        <dbReference type="ARBA" id="ARBA00037728"/>
    </source>
</evidence>
<feature type="region of interest" description="Disordered" evidence="5">
    <location>
        <begin position="32"/>
        <end position="60"/>
    </location>
</feature>
<dbReference type="InterPro" id="IPR011055">
    <property type="entry name" value="Dup_hybrid_motif"/>
</dbReference>
<reference evidence="7" key="1">
    <citation type="submission" date="2021-03" db="EMBL/GenBank/DDBJ databases">
        <title>Plesiomonas shigelloides zfcc0051, isolated from zebrafish feces.</title>
        <authorList>
            <person name="Vanderhoek Z."/>
            <person name="Gaulke C."/>
        </authorList>
    </citation>
    <scope>NUCLEOTIDE SEQUENCE</scope>
    <source>
        <strain evidence="7">Zfcc0051</strain>
    </source>
</reference>
<evidence type="ECO:0000256" key="3">
    <source>
        <dbReference type="ARBA" id="ARBA00038420"/>
    </source>
</evidence>
<dbReference type="GO" id="GO:0004222">
    <property type="term" value="F:metalloendopeptidase activity"/>
    <property type="evidence" value="ECO:0007669"/>
    <property type="project" value="TreeGrafter"/>
</dbReference>
<accession>A0A8I1W7H2</accession>
<evidence type="ECO:0000313" key="7">
    <source>
        <dbReference type="EMBL" id="MBO1108983.1"/>
    </source>
</evidence>